<sequence length="99" mass="11639">MKILEFETHADRRSNSAWNGVLKIRNENRARGDDPFIDRAGRFLRILISSPAFPVGELKRRGALTKRSPAKSISHPQRMVNFPRFLIRRRHRMENFPTQ</sequence>
<name>A0AAV4PMT8_9ARAC</name>
<evidence type="ECO:0000313" key="2">
    <source>
        <dbReference type="Proteomes" id="UP001054837"/>
    </source>
</evidence>
<dbReference type="AlphaFoldDB" id="A0AAV4PMT8"/>
<evidence type="ECO:0000313" key="1">
    <source>
        <dbReference type="EMBL" id="GIX97091.1"/>
    </source>
</evidence>
<organism evidence="1 2">
    <name type="scientific">Caerostris darwini</name>
    <dbReference type="NCBI Taxonomy" id="1538125"/>
    <lineage>
        <taxon>Eukaryota</taxon>
        <taxon>Metazoa</taxon>
        <taxon>Ecdysozoa</taxon>
        <taxon>Arthropoda</taxon>
        <taxon>Chelicerata</taxon>
        <taxon>Arachnida</taxon>
        <taxon>Araneae</taxon>
        <taxon>Araneomorphae</taxon>
        <taxon>Entelegynae</taxon>
        <taxon>Araneoidea</taxon>
        <taxon>Araneidae</taxon>
        <taxon>Caerostris</taxon>
    </lineage>
</organism>
<dbReference type="Proteomes" id="UP001054837">
    <property type="component" value="Unassembled WGS sequence"/>
</dbReference>
<accession>A0AAV4PMT8</accession>
<dbReference type="EMBL" id="BPLQ01003002">
    <property type="protein sequence ID" value="GIX97091.1"/>
    <property type="molecule type" value="Genomic_DNA"/>
</dbReference>
<gene>
    <name evidence="1" type="ORF">CDAR_95401</name>
</gene>
<comment type="caution">
    <text evidence="1">The sequence shown here is derived from an EMBL/GenBank/DDBJ whole genome shotgun (WGS) entry which is preliminary data.</text>
</comment>
<keyword evidence="2" id="KW-1185">Reference proteome</keyword>
<protein>
    <submittedName>
        <fullName evidence="1">Uncharacterized protein</fullName>
    </submittedName>
</protein>
<reference evidence="1 2" key="1">
    <citation type="submission" date="2021-06" db="EMBL/GenBank/DDBJ databases">
        <title>Caerostris darwini draft genome.</title>
        <authorList>
            <person name="Kono N."/>
            <person name="Arakawa K."/>
        </authorList>
    </citation>
    <scope>NUCLEOTIDE SEQUENCE [LARGE SCALE GENOMIC DNA]</scope>
</reference>
<proteinExistence type="predicted"/>